<dbReference type="PANTHER" id="PTHR33337:SF40">
    <property type="entry name" value="CENP-V_GFA DOMAIN-CONTAINING PROTEIN-RELATED"/>
    <property type="match status" value="1"/>
</dbReference>
<gene>
    <name evidence="8" type="ORF">F5891DRAFT_1126064</name>
    <name evidence="7" type="ORF">F5891DRAFT_1131514</name>
</gene>
<evidence type="ECO:0000259" key="6">
    <source>
        <dbReference type="PROSITE" id="PS51891"/>
    </source>
</evidence>
<dbReference type="Gene3D" id="3.90.1590.10">
    <property type="entry name" value="glutathione-dependent formaldehyde- activating enzyme (gfa)"/>
    <property type="match status" value="1"/>
</dbReference>
<dbReference type="GeneID" id="64658339"/>
<keyword evidence="3" id="KW-0862">Zinc</keyword>
<feature type="domain" description="CENP-V/GFA" evidence="6">
    <location>
        <begin position="86"/>
        <end position="213"/>
    </location>
</feature>
<evidence type="ECO:0000313" key="7">
    <source>
        <dbReference type="EMBL" id="KAG1891777.1"/>
    </source>
</evidence>
<dbReference type="EMBL" id="JABBWK010000123">
    <property type="protein sequence ID" value="KAG1891777.1"/>
    <property type="molecule type" value="Genomic_DNA"/>
</dbReference>
<feature type="region of interest" description="Disordered" evidence="5">
    <location>
        <begin position="1"/>
        <end position="63"/>
    </location>
</feature>
<name>A0AAD4HDL5_9AGAM</name>
<feature type="compositionally biased region" description="Polar residues" evidence="5">
    <location>
        <begin position="8"/>
        <end position="21"/>
    </location>
</feature>
<dbReference type="InterPro" id="IPR006913">
    <property type="entry name" value="CENP-V/GFA"/>
</dbReference>
<comment type="caution">
    <text evidence="7">The sequence shown here is derived from an EMBL/GenBank/DDBJ whole genome shotgun (WGS) entry which is preliminary data.</text>
</comment>
<protein>
    <submittedName>
        <fullName evidence="7">Mss4-like protein</fullName>
    </submittedName>
</protein>
<evidence type="ECO:0000256" key="3">
    <source>
        <dbReference type="ARBA" id="ARBA00022833"/>
    </source>
</evidence>
<evidence type="ECO:0000313" key="9">
    <source>
        <dbReference type="Proteomes" id="UP001195769"/>
    </source>
</evidence>
<evidence type="ECO:0000256" key="2">
    <source>
        <dbReference type="ARBA" id="ARBA00022723"/>
    </source>
</evidence>
<evidence type="ECO:0000256" key="5">
    <source>
        <dbReference type="SAM" id="MobiDB-lite"/>
    </source>
</evidence>
<dbReference type="AlphaFoldDB" id="A0AAD4HDL5"/>
<accession>A0AAD4HDL5</accession>
<dbReference type="PANTHER" id="PTHR33337">
    <property type="entry name" value="GFA DOMAIN-CONTAINING PROTEIN"/>
    <property type="match status" value="1"/>
</dbReference>
<dbReference type="PROSITE" id="PS51891">
    <property type="entry name" value="CENP_V_GFA"/>
    <property type="match status" value="1"/>
</dbReference>
<comment type="similarity">
    <text evidence="1">Belongs to the Gfa family.</text>
</comment>
<keyword evidence="4" id="KW-0456">Lyase</keyword>
<evidence type="ECO:0000256" key="1">
    <source>
        <dbReference type="ARBA" id="ARBA00005495"/>
    </source>
</evidence>
<organism evidence="7 9">
    <name type="scientific">Suillus fuscotomentosus</name>
    <dbReference type="NCBI Taxonomy" id="1912939"/>
    <lineage>
        <taxon>Eukaryota</taxon>
        <taxon>Fungi</taxon>
        <taxon>Dikarya</taxon>
        <taxon>Basidiomycota</taxon>
        <taxon>Agaricomycotina</taxon>
        <taxon>Agaricomycetes</taxon>
        <taxon>Agaricomycetidae</taxon>
        <taxon>Boletales</taxon>
        <taxon>Suillineae</taxon>
        <taxon>Suillaceae</taxon>
        <taxon>Suillus</taxon>
    </lineage>
</organism>
<evidence type="ECO:0000256" key="4">
    <source>
        <dbReference type="ARBA" id="ARBA00023239"/>
    </source>
</evidence>
<dbReference type="InterPro" id="IPR011057">
    <property type="entry name" value="Mss4-like_sf"/>
</dbReference>
<dbReference type="GO" id="GO:0046872">
    <property type="term" value="F:metal ion binding"/>
    <property type="evidence" value="ECO:0007669"/>
    <property type="project" value="UniProtKB-KW"/>
</dbReference>
<dbReference type="Proteomes" id="UP001195769">
    <property type="component" value="Unassembled WGS sequence"/>
</dbReference>
<reference evidence="7" key="1">
    <citation type="journal article" date="2020" name="New Phytol.">
        <title>Comparative genomics reveals dynamic genome evolution in host specialist ectomycorrhizal fungi.</title>
        <authorList>
            <person name="Lofgren L.A."/>
            <person name="Nguyen N.H."/>
            <person name="Vilgalys R."/>
            <person name="Ruytinx J."/>
            <person name="Liao H.L."/>
            <person name="Branco S."/>
            <person name="Kuo A."/>
            <person name="LaButti K."/>
            <person name="Lipzen A."/>
            <person name="Andreopoulos W."/>
            <person name="Pangilinan J."/>
            <person name="Riley R."/>
            <person name="Hundley H."/>
            <person name="Na H."/>
            <person name="Barry K."/>
            <person name="Grigoriev I.V."/>
            <person name="Stajich J.E."/>
            <person name="Kennedy P.G."/>
        </authorList>
    </citation>
    <scope>NUCLEOTIDE SEQUENCE</scope>
    <source>
        <strain evidence="7">FC203</strain>
    </source>
</reference>
<dbReference type="GO" id="GO:0016846">
    <property type="term" value="F:carbon-sulfur lyase activity"/>
    <property type="evidence" value="ECO:0007669"/>
    <property type="project" value="InterPro"/>
</dbReference>
<dbReference type="SUPFAM" id="SSF51316">
    <property type="entry name" value="Mss4-like"/>
    <property type="match status" value="1"/>
</dbReference>
<sequence>MAGCAHGQRSSMHPESQTKTRPYSCFHHHPDRSDDKKPISDTGWRGSPPIPSSDGGDSEKDWMSKPPYNWLPARSVSGEELFKTKYESSCWCGAVRFAFAGDPFDAKYCHCRQCQQLHGAPFQWAVIFPKTSVRILQNTSDALHFFSTTTKDTCHHVPCKVSCEICRAPLFDEGKRTVLAYPSGFKFPPIEARLNTTDVKDGEAVETGKGLHDPQHEDIHPPGHYSGVPLEFQPSCHIFYGQRIMEVCDGIPKWSGHKDDSELM</sequence>
<keyword evidence="9" id="KW-1185">Reference proteome</keyword>
<dbReference type="RefSeq" id="XP_041230833.1">
    <property type="nucleotide sequence ID" value="XM_041364041.1"/>
</dbReference>
<dbReference type="EMBL" id="JABBWK010000007">
    <property type="protein sequence ID" value="KAG1905258.1"/>
    <property type="molecule type" value="Genomic_DNA"/>
</dbReference>
<dbReference type="Pfam" id="PF04828">
    <property type="entry name" value="GFA"/>
    <property type="match status" value="1"/>
</dbReference>
<proteinExistence type="inferred from homology"/>
<evidence type="ECO:0000313" key="8">
    <source>
        <dbReference type="EMBL" id="KAG1905258.1"/>
    </source>
</evidence>
<keyword evidence="2" id="KW-0479">Metal-binding</keyword>